<dbReference type="InterPro" id="IPR014729">
    <property type="entry name" value="Rossmann-like_a/b/a_fold"/>
</dbReference>
<dbReference type="Gene3D" id="3.40.50.620">
    <property type="entry name" value="HUPs"/>
    <property type="match status" value="1"/>
</dbReference>
<keyword evidence="4" id="KW-1185">Reference proteome</keyword>
<accession>A0A2Z2I0F5</accession>
<dbReference type="GeneID" id="32895681"/>
<evidence type="ECO:0000256" key="1">
    <source>
        <dbReference type="ARBA" id="ARBA00008791"/>
    </source>
</evidence>
<dbReference type="Pfam" id="PF00582">
    <property type="entry name" value="Usp"/>
    <property type="match status" value="1"/>
</dbReference>
<dbReference type="SUPFAM" id="SSF52402">
    <property type="entry name" value="Adenine nucleotide alpha hydrolases-like"/>
    <property type="match status" value="1"/>
</dbReference>
<dbReference type="CDD" id="cd00293">
    <property type="entry name" value="USP-like"/>
    <property type="match status" value="1"/>
</dbReference>
<reference evidence="4" key="1">
    <citation type="submission" date="2017-02" db="EMBL/GenBank/DDBJ databases">
        <title>Natronthermophilus aegyptiacus gen. nov.,sp. nov., an aerobic, extremely halophilic alkalithermophilic archaeon isolated from the athalassohaline Wadi An Natrun, Egypt.</title>
        <authorList>
            <person name="Zhao B."/>
        </authorList>
    </citation>
    <scope>NUCLEOTIDE SEQUENCE [LARGE SCALE GENOMIC DNA]</scope>
    <source>
        <strain evidence="4">JW/NM-HA 15</strain>
    </source>
</reference>
<dbReference type="EMBL" id="CP019893">
    <property type="protein sequence ID" value="ARS91897.1"/>
    <property type="molecule type" value="Genomic_DNA"/>
</dbReference>
<proteinExistence type="inferred from homology"/>
<comment type="similarity">
    <text evidence="1">Belongs to the universal stress protein A family.</text>
</comment>
<dbReference type="InterPro" id="IPR006016">
    <property type="entry name" value="UspA"/>
</dbReference>
<dbReference type="PANTHER" id="PTHR46268">
    <property type="entry name" value="STRESS RESPONSE PROTEIN NHAX"/>
    <property type="match status" value="1"/>
</dbReference>
<dbReference type="AlphaFoldDB" id="A0A2Z2I0F5"/>
<dbReference type="InterPro" id="IPR006015">
    <property type="entry name" value="Universal_stress_UspA"/>
</dbReference>
<dbReference type="KEGG" id="naj:B1756_16370"/>
<organism evidence="3 4">
    <name type="scientific">Natrarchaeobaculum aegyptiacum</name>
    <dbReference type="NCBI Taxonomy" id="745377"/>
    <lineage>
        <taxon>Archaea</taxon>
        <taxon>Methanobacteriati</taxon>
        <taxon>Methanobacteriota</taxon>
        <taxon>Stenosarchaea group</taxon>
        <taxon>Halobacteria</taxon>
        <taxon>Halobacteriales</taxon>
        <taxon>Natrialbaceae</taxon>
        <taxon>Natrarchaeobaculum</taxon>
    </lineage>
</organism>
<gene>
    <name evidence="3" type="ORF">B1756_16370</name>
</gene>
<feature type="domain" description="UspA" evidence="2">
    <location>
        <begin position="3"/>
        <end position="154"/>
    </location>
</feature>
<dbReference type="PRINTS" id="PR01438">
    <property type="entry name" value="UNVRSLSTRESS"/>
</dbReference>
<dbReference type="OrthoDB" id="281037at2157"/>
<evidence type="ECO:0000259" key="2">
    <source>
        <dbReference type="Pfam" id="PF00582"/>
    </source>
</evidence>
<dbReference type="PANTHER" id="PTHR46268:SF6">
    <property type="entry name" value="UNIVERSAL STRESS PROTEIN UP12"/>
    <property type="match status" value="1"/>
</dbReference>
<protein>
    <submittedName>
        <fullName evidence="3">Universal stress protein UspA</fullName>
    </submittedName>
</protein>
<dbReference type="Proteomes" id="UP000250088">
    <property type="component" value="Chromosome"/>
</dbReference>
<dbReference type="RefSeq" id="WP_086890229.1">
    <property type="nucleotide sequence ID" value="NZ_CP019893.1"/>
</dbReference>
<sequence length="160" mass="17129">MYRVLLPIDREDRRARAQVDAILELPETESDEANEGGGVHVDVLHVREADGTDAEWAAGGFADTYESELEETAGERLMDTLEPVRHSLESAGLECEIHVAEGEPATTVLEAAAEFDSDLVVIGVRTRSPLGKVLFGSVAQAVILDSDQPVMAVPSDSDAA</sequence>
<name>A0A2Z2I0F5_9EURY</name>
<evidence type="ECO:0000313" key="4">
    <source>
        <dbReference type="Proteomes" id="UP000250088"/>
    </source>
</evidence>
<evidence type="ECO:0000313" key="3">
    <source>
        <dbReference type="EMBL" id="ARS91897.1"/>
    </source>
</evidence>